<dbReference type="OMA" id="YERNIAM"/>
<feature type="compositionally biased region" description="Basic and acidic residues" evidence="1">
    <location>
        <begin position="7"/>
        <end position="18"/>
    </location>
</feature>
<keyword evidence="3" id="KW-1185">Reference proteome</keyword>
<name>A0A1Y1JJC4_PLAGO</name>
<proteinExistence type="predicted"/>
<dbReference type="Proteomes" id="UP000195521">
    <property type="component" value="Unassembled WGS sequence"/>
</dbReference>
<dbReference type="EMBL" id="BDQF01000013">
    <property type="protein sequence ID" value="GAW82606.1"/>
    <property type="molecule type" value="Genomic_DNA"/>
</dbReference>
<feature type="compositionally biased region" description="Basic and acidic residues" evidence="1">
    <location>
        <begin position="29"/>
        <end position="47"/>
    </location>
</feature>
<organism evidence="2 3">
    <name type="scientific">Plasmodium gonderi</name>
    <dbReference type="NCBI Taxonomy" id="77519"/>
    <lineage>
        <taxon>Eukaryota</taxon>
        <taxon>Sar</taxon>
        <taxon>Alveolata</taxon>
        <taxon>Apicomplexa</taxon>
        <taxon>Aconoidasida</taxon>
        <taxon>Haemosporida</taxon>
        <taxon>Plasmodiidae</taxon>
        <taxon>Plasmodium</taxon>
        <taxon>Plasmodium (Plasmodium)</taxon>
    </lineage>
</organism>
<evidence type="ECO:0000313" key="3">
    <source>
        <dbReference type="Proteomes" id="UP000195521"/>
    </source>
</evidence>
<comment type="caution">
    <text evidence="2">The sequence shown here is derived from an EMBL/GenBank/DDBJ whole genome shotgun (WGS) entry which is preliminary data.</text>
</comment>
<gene>
    <name evidence="2" type="ORF">PGO_126040</name>
</gene>
<reference evidence="3" key="1">
    <citation type="submission" date="2017-04" db="EMBL/GenBank/DDBJ databases">
        <title>Plasmodium gonderi genome.</title>
        <authorList>
            <person name="Arisue N."/>
            <person name="Honma H."/>
            <person name="Kawai S."/>
            <person name="Tougan T."/>
            <person name="Tanabe K."/>
            <person name="Horii T."/>
        </authorList>
    </citation>
    <scope>NUCLEOTIDE SEQUENCE [LARGE SCALE GENOMIC DNA]</scope>
    <source>
        <strain evidence="3">ATCC 30045</strain>
    </source>
</reference>
<protein>
    <submittedName>
        <fullName evidence="2">Uncharacterized protein</fullName>
    </submittedName>
</protein>
<evidence type="ECO:0000256" key="1">
    <source>
        <dbReference type="SAM" id="MobiDB-lite"/>
    </source>
</evidence>
<dbReference type="GeneID" id="39749343"/>
<accession>A0A1Y1JJC4</accession>
<dbReference type="AlphaFoldDB" id="A0A1Y1JJC4"/>
<dbReference type="RefSeq" id="XP_028545195.1">
    <property type="nucleotide sequence ID" value="XM_028689394.1"/>
</dbReference>
<evidence type="ECO:0000313" key="2">
    <source>
        <dbReference type="EMBL" id="GAW82606.1"/>
    </source>
</evidence>
<sequence length="209" mass="24074">MKSKWRNKTDSNSKDNNDNIRSVSDNNEDLPKEDNKDKKIKMRNESTKRKKNPTYTGDCGENFQEDNSDDARDNGHDEMDEGIISNNLIEDLLEGIPIENALVENVVGNTNLLGTNFVNDWTDMEENLEHSLIHSCKSLCNESDKNSDTPLENDISDFIIKKKIYEKNIALIEKQIQTNKLNKLMKAREGILEMLTIIKNRKLNLNKFL</sequence>
<feature type="region of interest" description="Disordered" evidence="1">
    <location>
        <begin position="1"/>
        <end position="79"/>
    </location>
</feature>
<dbReference type="OrthoDB" id="371552at2759"/>